<dbReference type="InterPro" id="IPR004090">
    <property type="entry name" value="Chemotax_Me-accpt_rcpt"/>
</dbReference>
<evidence type="ECO:0000259" key="5">
    <source>
        <dbReference type="PROSITE" id="PS50111"/>
    </source>
</evidence>
<dbReference type="Gene3D" id="3.30.450.20">
    <property type="entry name" value="PAS domain"/>
    <property type="match status" value="1"/>
</dbReference>
<dbReference type="CDD" id="cd12914">
    <property type="entry name" value="PDC1_DGC_like"/>
    <property type="match status" value="1"/>
</dbReference>
<evidence type="ECO:0000313" key="7">
    <source>
        <dbReference type="Proteomes" id="UP000010472"/>
    </source>
</evidence>
<protein>
    <submittedName>
        <fullName evidence="6">Methyl-accepting chemotaxis sensory transducer</fullName>
    </submittedName>
</protein>
<organism evidence="6 7">
    <name type="scientific">Crinalium epipsammum PCC 9333</name>
    <dbReference type="NCBI Taxonomy" id="1173022"/>
    <lineage>
        <taxon>Bacteria</taxon>
        <taxon>Bacillati</taxon>
        <taxon>Cyanobacteriota</taxon>
        <taxon>Cyanophyceae</taxon>
        <taxon>Gomontiellales</taxon>
        <taxon>Gomontiellaceae</taxon>
        <taxon>Crinalium</taxon>
    </lineage>
</organism>
<name>K9VU94_9CYAN</name>
<feature type="domain" description="Methyl-accepting transducer" evidence="5">
    <location>
        <begin position="329"/>
        <end position="571"/>
    </location>
</feature>
<keyword evidence="4" id="KW-0472">Membrane</keyword>
<dbReference type="eggNOG" id="COG0840">
    <property type="taxonomic scope" value="Bacteria"/>
</dbReference>
<dbReference type="GO" id="GO:0006935">
    <property type="term" value="P:chemotaxis"/>
    <property type="evidence" value="ECO:0007669"/>
    <property type="project" value="InterPro"/>
</dbReference>
<dbReference type="Pfam" id="PF00015">
    <property type="entry name" value="MCPsignal"/>
    <property type="match status" value="1"/>
</dbReference>
<gene>
    <name evidence="6" type="ORF">Cri9333_0022</name>
</gene>
<dbReference type="STRING" id="1173022.Cri9333_0022"/>
<keyword evidence="4" id="KW-0812">Transmembrane</keyword>
<dbReference type="EMBL" id="CP003620">
    <property type="protein sequence ID" value="AFZ11027.1"/>
    <property type="molecule type" value="Genomic_DNA"/>
</dbReference>
<dbReference type="SMART" id="SM00283">
    <property type="entry name" value="MA"/>
    <property type="match status" value="1"/>
</dbReference>
<evidence type="ECO:0000256" key="2">
    <source>
        <dbReference type="ARBA" id="ARBA00029447"/>
    </source>
</evidence>
<dbReference type="SUPFAM" id="SSF58104">
    <property type="entry name" value="Methyl-accepting chemotaxis protein (MCP) signaling domain"/>
    <property type="match status" value="1"/>
</dbReference>
<feature type="transmembrane region" description="Helical" evidence="4">
    <location>
        <begin position="20"/>
        <end position="41"/>
    </location>
</feature>
<dbReference type="HOGENOM" id="CLU_029777_0_0_3"/>
<evidence type="ECO:0000256" key="4">
    <source>
        <dbReference type="SAM" id="Phobius"/>
    </source>
</evidence>
<dbReference type="PROSITE" id="PS50111">
    <property type="entry name" value="CHEMOTAXIS_TRANSDUC_2"/>
    <property type="match status" value="1"/>
</dbReference>
<dbReference type="OrthoDB" id="419276at2"/>
<dbReference type="Proteomes" id="UP000010472">
    <property type="component" value="Chromosome"/>
</dbReference>
<feature type="transmembrane region" description="Helical" evidence="4">
    <location>
        <begin position="296"/>
        <end position="319"/>
    </location>
</feature>
<accession>K9VU94</accession>
<comment type="similarity">
    <text evidence="2">Belongs to the methyl-accepting chemotaxis (MCP) protein family.</text>
</comment>
<dbReference type="PANTHER" id="PTHR32089:SF112">
    <property type="entry name" value="LYSOZYME-LIKE PROTEIN-RELATED"/>
    <property type="match status" value="1"/>
</dbReference>
<reference evidence="6 7" key="1">
    <citation type="submission" date="2012-06" db="EMBL/GenBank/DDBJ databases">
        <title>Finished chromosome of genome of Crinalium epipsammum PCC 9333.</title>
        <authorList>
            <consortium name="US DOE Joint Genome Institute"/>
            <person name="Gugger M."/>
            <person name="Coursin T."/>
            <person name="Rippka R."/>
            <person name="Tandeau De Marsac N."/>
            <person name="Huntemann M."/>
            <person name="Wei C.-L."/>
            <person name="Han J."/>
            <person name="Detter J.C."/>
            <person name="Han C."/>
            <person name="Tapia R."/>
            <person name="Davenport K."/>
            <person name="Daligault H."/>
            <person name="Erkkila T."/>
            <person name="Gu W."/>
            <person name="Munk A.C.C."/>
            <person name="Teshima H."/>
            <person name="Xu Y."/>
            <person name="Chain P."/>
            <person name="Chen A."/>
            <person name="Krypides N."/>
            <person name="Mavromatis K."/>
            <person name="Markowitz V."/>
            <person name="Szeto E."/>
            <person name="Ivanova N."/>
            <person name="Mikhailova N."/>
            <person name="Ovchinnikova G."/>
            <person name="Pagani I."/>
            <person name="Pati A."/>
            <person name="Goodwin L."/>
            <person name="Peters L."/>
            <person name="Pitluck S."/>
            <person name="Woyke T."/>
            <person name="Kerfeld C."/>
        </authorList>
    </citation>
    <scope>NUCLEOTIDE SEQUENCE [LARGE SCALE GENOMIC DNA]</scope>
    <source>
        <strain evidence="6 7">PCC 9333</strain>
    </source>
</reference>
<dbReference type="KEGG" id="cep:Cri9333_0022"/>
<dbReference type="PATRIC" id="fig|1173022.3.peg.25"/>
<dbReference type="RefSeq" id="WP_015201171.1">
    <property type="nucleotide sequence ID" value="NC_019753.1"/>
</dbReference>
<dbReference type="InterPro" id="IPR004089">
    <property type="entry name" value="MCPsignal_dom"/>
</dbReference>
<keyword evidence="7" id="KW-1185">Reference proteome</keyword>
<dbReference type="GO" id="GO:0004888">
    <property type="term" value="F:transmembrane signaling receptor activity"/>
    <property type="evidence" value="ECO:0007669"/>
    <property type="project" value="InterPro"/>
</dbReference>
<dbReference type="PANTHER" id="PTHR32089">
    <property type="entry name" value="METHYL-ACCEPTING CHEMOTAXIS PROTEIN MCPB"/>
    <property type="match status" value="1"/>
</dbReference>
<evidence type="ECO:0000256" key="3">
    <source>
        <dbReference type="PROSITE-ProRule" id="PRU00284"/>
    </source>
</evidence>
<dbReference type="AlphaFoldDB" id="K9VU94"/>
<dbReference type="PRINTS" id="PR00260">
    <property type="entry name" value="CHEMTRNSDUCR"/>
</dbReference>
<dbReference type="GO" id="GO:0016020">
    <property type="term" value="C:membrane"/>
    <property type="evidence" value="ECO:0007669"/>
    <property type="project" value="InterPro"/>
</dbReference>
<keyword evidence="1 3" id="KW-0807">Transducer</keyword>
<evidence type="ECO:0000313" key="6">
    <source>
        <dbReference type="EMBL" id="AFZ11027.1"/>
    </source>
</evidence>
<dbReference type="Gene3D" id="1.10.287.950">
    <property type="entry name" value="Methyl-accepting chemotaxis protein"/>
    <property type="match status" value="1"/>
</dbReference>
<keyword evidence="4" id="KW-1133">Transmembrane helix</keyword>
<dbReference type="GO" id="GO:0007165">
    <property type="term" value="P:signal transduction"/>
    <property type="evidence" value="ECO:0007669"/>
    <property type="project" value="UniProtKB-KW"/>
</dbReference>
<evidence type="ECO:0000256" key="1">
    <source>
        <dbReference type="ARBA" id="ARBA00023224"/>
    </source>
</evidence>
<sequence>MLNNPAFTPKTWGLKTKAIALAVALGTIPVIAIGATAYYFANRSITNQVLQSEKESAIAIADKVNSFMFERYGDIQHLATLPILSDPSVIKFTTYQQKQAALDRFVKVYRIYDSIAVADLNGKTIIQSSGEPVTGLAERDYFKQVLSTNRPAIVNPRASALTGEFSLFVAAPVKDVKTGKTIAIVRSRLPVKYLGERIDNIGLEKISYHIIDASGKLFIGNDPKDIGREAKELYPFFPQVKASQQAVAQVAVNRIDQLEKVVAIAPTKKFEEIANLNWTVILDLDTTIAFQAQRELLTTILIGTILTALIVSAIAAFLANRATQSINNIINVVASSSSEIATTVEQQEYTANQQAASVNQTTTTMDELNANSRQSAEQAEAAANIARQVLNLVDSSAVTDESLVTESSLRDKVGQIAEQIVRLSEHIGQIYTITNLVGDIANQTNMLALNAAVEAARAGEQGKGFAVIATEIRKLADQSRKSTEKINNLVVDIQNATNTTVIVTDEGRKTVDHIVDAINNIALNSTQISLNAKQQSVAIEQVVEAMNTLNRAAIETASGISQTKIGTQKLERAASELKAMV</sequence>
<proteinExistence type="inferred from homology"/>